<feature type="domain" description="Orc1-like AAA ATPase" evidence="3">
    <location>
        <begin position="97"/>
        <end position="260"/>
    </location>
</feature>
<evidence type="ECO:0000313" key="4">
    <source>
        <dbReference type="EMBL" id="RYC00072.1"/>
    </source>
</evidence>
<dbReference type="Proteomes" id="UP000293291">
    <property type="component" value="Unassembled WGS sequence"/>
</dbReference>
<dbReference type="SUPFAM" id="SSF52540">
    <property type="entry name" value="P-loop containing nucleoside triphosphate hydrolases"/>
    <property type="match status" value="1"/>
</dbReference>
<dbReference type="GO" id="GO:0004016">
    <property type="term" value="F:adenylate cyclase activity"/>
    <property type="evidence" value="ECO:0007669"/>
    <property type="project" value="TreeGrafter"/>
</dbReference>
<evidence type="ECO:0000259" key="3">
    <source>
        <dbReference type="Pfam" id="PF13191"/>
    </source>
</evidence>
<dbReference type="Gene3D" id="3.40.50.300">
    <property type="entry name" value="P-loop containing nucleotide triphosphate hydrolases"/>
    <property type="match status" value="1"/>
</dbReference>
<dbReference type="GO" id="GO:0005737">
    <property type="term" value="C:cytoplasm"/>
    <property type="evidence" value="ECO:0007669"/>
    <property type="project" value="TreeGrafter"/>
</dbReference>
<keyword evidence="1" id="KW-0547">Nucleotide-binding</keyword>
<sequence length="954" mass="102334">MSALPRPDLAPGPIRVLNDALHDLHHRAGWPSLRTLARETGVSHTTVSKTFSQPALPAWGTLELLVEAMGGDTTRFHDLWLAASTPADGTRPPATRIAGRHAELETVRRHLETGTGLLLVTGEAGIGKTTLVRAAAERAGTFVAVGQCLPLSTEVPFMPVADALSTCLGDGGGWLDESLARCPPYVAASLPQLLPHLGPVEPREPLPDGVRRLFYAVGAILRALDAVRPLAVCFEDLHWSDQSTLDLIEHLVGRPTRPSVVATMRTEGPLVVADAPDRVVRLRRGLTVPEVRLEPLDVEGVREQLEILGAPEERAAAVHAQTLGNPFFTEQLVAHGDDQLSARVAELLEARLDELPEEAWRVVRTLGVADRPLPPDVAARATELDQGALTAALRVLLARRLLSTGSHDVALRHPLIASAARARLVPGEAREVHRHLADALAAVAVAPAAEVAGHWRAASCHHEEFTWVLAAARAAAARHAGDEASTHWRRVLDLSSDGVTEPGFSEAEAWLGLVDALSRAGRDTELDHVCRRALDASGGWSDGERAEMLHRAGIHLDTGGRPQAELELFERAIELYRRGSPSRGLARALGHRANLRHRQGRAPEAAADLAEAKSVLSDLGLVHEQRWVTVFEAWWAARRGDVAGARSALRELGEPSTDDDPVMELIVGNHHTDTLLLLCAPVAEVSAAADPYLAARSSLALGAVEGAVIAYNVALARVRAGDVAEAARLVEEETSAPRPSWPMRTLAVAIGVATGHEHPESLVRELYEVRPSSFPRSLLAVEEASSLLWHGKPREALDCLAVAGSIEETVPGEVGRALVLAARAVADLAAATRAGPDGRRRVRALLDDLRARAAHDPFTSDNAPSDLCPAPQWKVELARLDGLDSVGDWMAAAGAWADAGRRHDVAYCRWRAAQCALRDGQGTLAGRLLTRAASDAREHVPLSRAITVTREEAR</sequence>
<dbReference type="InterPro" id="IPR027417">
    <property type="entry name" value="P-loop_NTPase"/>
</dbReference>
<organism evidence="4 5">
    <name type="scientific">Nocardioides ganghwensis</name>
    <dbReference type="NCBI Taxonomy" id="252230"/>
    <lineage>
        <taxon>Bacteria</taxon>
        <taxon>Bacillati</taxon>
        <taxon>Actinomycetota</taxon>
        <taxon>Actinomycetes</taxon>
        <taxon>Propionibacteriales</taxon>
        <taxon>Nocardioidaceae</taxon>
        <taxon>Nocardioides</taxon>
    </lineage>
</organism>
<keyword evidence="5" id="KW-1185">Reference proteome</keyword>
<reference evidence="4 5" key="1">
    <citation type="submission" date="2019-01" db="EMBL/GenBank/DDBJ databases">
        <title>Novel species of Nocardioides.</title>
        <authorList>
            <person name="Liu Q."/>
            <person name="Xin Y.-H."/>
        </authorList>
    </citation>
    <scope>NUCLEOTIDE SEQUENCE [LARGE SCALE GENOMIC DNA]</scope>
    <source>
        <strain evidence="4 5">CGMCC 4.6875</strain>
    </source>
</reference>
<proteinExistence type="predicted"/>
<protein>
    <submittedName>
        <fullName evidence="4">Tetratricopeptide repeat protein</fullName>
    </submittedName>
</protein>
<dbReference type="Pfam" id="PF13191">
    <property type="entry name" value="AAA_16"/>
    <property type="match status" value="1"/>
</dbReference>
<evidence type="ECO:0000313" key="5">
    <source>
        <dbReference type="Proteomes" id="UP000293291"/>
    </source>
</evidence>
<keyword evidence="2" id="KW-0067">ATP-binding</keyword>
<dbReference type="PANTHER" id="PTHR16305">
    <property type="entry name" value="TESTICULAR SOLUBLE ADENYLYL CYCLASE"/>
    <property type="match status" value="1"/>
</dbReference>
<dbReference type="Gene3D" id="1.25.40.10">
    <property type="entry name" value="Tetratricopeptide repeat domain"/>
    <property type="match status" value="1"/>
</dbReference>
<dbReference type="InterPro" id="IPR041664">
    <property type="entry name" value="AAA_16"/>
</dbReference>
<accession>A0A4Q2SCT1</accession>
<dbReference type="OrthoDB" id="5476461at2"/>
<name>A0A4Q2SCT1_9ACTN</name>
<evidence type="ECO:0000256" key="1">
    <source>
        <dbReference type="ARBA" id="ARBA00022741"/>
    </source>
</evidence>
<dbReference type="AlphaFoldDB" id="A0A4Q2SCT1"/>
<dbReference type="SUPFAM" id="SSF48452">
    <property type="entry name" value="TPR-like"/>
    <property type="match status" value="1"/>
</dbReference>
<comment type="caution">
    <text evidence="4">The sequence shown here is derived from an EMBL/GenBank/DDBJ whole genome shotgun (WGS) entry which is preliminary data.</text>
</comment>
<gene>
    <name evidence="4" type="ORF">EUA07_14935</name>
</gene>
<dbReference type="InterPro" id="IPR011990">
    <property type="entry name" value="TPR-like_helical_dom_sf"/>
</dbReference>
<dbReference type="PANTHER" id="PTHR16305:SF35">
    <property type="entry name" value="TRANSCRIPTIONAL ACTIVATOR DOMAIN"/>
    <property type="match status" value="1"/>
</dbReference>
<dbReference type="GO" id="GO:0005524">
    <property type="term" value="F:ATP binding"/>
    <property type="evidence" value="ECO:0007669"/>
    <property type="project" value="UniProtKB-KW"/>
</dbReference>
<evidence type="ECO:0000256" key="2">
    <source>
        <dbReference type="ARBA" id="ARBA00022840"/>
    </source>
</evidence>
<dbReference type="RefSeq" id="WP_129455968.1">
    <property type="nucleotide sequence ID" value="NZ_JACXYX010000001.1"/>
</dbReference>
<dbReference type="EMBL" id="SDWU01000016">
    <property type="protein sequence ID" value="RYC00072.1"/>
    <property type="molecule type" value="Genomic_DNA"/>
</dbReference>